<evidence type="ECO:0000313" key="3">
    <source>
        <dbReference type="Proteomes" id="UP000784294"/>
    </source>
</evidence>
<dbReference type="EMBL" id="CAAALY010044138">
    <property type="protein sequence ID" value="VEL19973.1"/>
    <property type="molecule type" value="Genomic_DNA"/>
</dbReference>
<organism evidence="2 3">
    <name type="scientific">Protopolystoma xenopodis</name>
    <dbReference type="NCBI Taxonomy" id="117903"/>
    <lineage>
        <taxon>Eukaryota</taxon>
        <taxon>Metazoa</taxon>
        <taxon>Spiralia</taxon>
        <taxon>Lophotrochozoa</taxon>
        <taxon>Platyhelminthes</taxon>
        <taxon>Monogenea</taxon>
        <taxon>Polyopisthocotylea</taxon>
        <taxon>Polystomatidea</taxon>
        <taxon>Polystomatidae</taxon>
        <taxon>Protopolystoma</taxon>
    </lineage>
</organism>
<dbReference type="Proteomes" id="UP000784294">
    <property type="component" value="Unassembled WGS sequence"/>
</dbReference>
<gene>
    <name evidence="2" type="ORF">PXEA_LOCUS13413</name>
</gene>
<reference evidence="2" key="1">
    <citation type="submission" date="2018-11" db="EMBL/GenBank/DDBJ databases">
        <authorList>
            <consortium name="Pathogen Informatics"/>
        </authorList>
    </citation>
    <scope>NUCLEOTIDE SEQUENCE</scope>
</reference>
<keyword evidence="3" id="KW-1185">Reference proteome</keyword>
<proteinExistence type="predicted"/>
<sequence>MFTRRVGGPRVCARASGLYKGRALVVCCAQWSFVCRLGTPSYRAGIEAGNGRGVLARGLTTLASSRHVCPFAKTVVYRPNGPPTISGRLKNMRNPPFSRTPER</sequence>
<evidence type="ECO:0000313" key="2">
    <source>
        <dbReference type="EMBL" id="VEL19973.1"/>
    </source>
</evidence>
<evidence type="ECO:0000256" key="1">
    <source>
        <dbReference type="SAM" id="MobiDB-lite"/>
    </source>
</evidence>
<feature type="region of interest" description="Disordered" evidence="1">
    <location>
        <begin position="82"/>
        <end position="103"/>
    </location>
</feature>
<name>A0A3S5BV90_9PLAT</name>
<comment type="caution">
    <text evidence="2">The sequence shown here is derived from an EMBL/GenBank/DDBJ whole genome shotgun (WGS) entry which is preliminary data.</text>
</comment>
<accession>A0A3S5BV90</accession>
<dbReference type="AlphaFoldDB" id="A0A3S5BV90"/>
<protein>
    <submittedName>
        <fullName evidence="2">Uncharacterized protein</fullName>
    </submittedName>
</protein>